<gene>
    <name evidence="3" type="ORF">ABM479_30520</name>
</gene>
<evidence type="ECO:0000313" key="3">
    <source>
        <dbReference type="EMBL" id="XBT97596.1"/>
    </source>
</evidence>
<keyword evidence="1" id="KW-0812">Transmembrane</keyword>
<keyword evidence="3" id="KW-0614">Plasmid</keyword>
<keyword evidence="1" id="KW-1133">Transmembrane helix</keyword>
<geneLocation type="plasmid" evidence="3">
    <name>unnamed2</name>
</geneLocation>
<accession>A0AAU7S540</accession>
<dbReference type="RefSeq" id="WP_349962758.1">
    <property type="nucleotide sequence ID" value="NZ_CP157962.1"/>
</dbReference>
<dbReference type="InterPro" id="IPR025375">
    <property type="entry name" value="DUF4365"/>
</dbReference>
<feature type="domain" description="DUF4365" evidence="2">
    <location>
        <begin position="54"/>
        <end position="176"/>
    </location>
</feature>
<sequence>MTGRLRSVIPAIAAAAVAMYRFIAPTGRVKLSRRRRRLMGTSAFHKDPAIIAAIDAVEKVFIRDFKWSFRRISYPQESGIDARAEILDNGWSAGRFLPMQIRPAPPERDDCGNYIHQVQTCDLGYWTAHSLSVCVILFDPDSGNVAWQWAAATDGDHGNAETLLAVPASNVLDASARLSFEEAVLPNPQILLRSAFAVDRALMERIADEGAIFIWDEWGDFSPIFGNLRVLMGKDEPEIQVDYRIRAHNLHELMVQLFPWACYSYAEPIKEYSGEVAVHVLEVALRPEAQAYLEAEEFLDAGYPEEQDPPLPETEDYMTAEEEAAFWRSRTGSHGSDEWEN</sequence>
<name>A0AAU7S540_9HYPH</name>
<feature type="transmembrane region" description="Helical" evidence="1">
    <location>
        <begin position="6"/>
        <end position="24"/>
    </location>
</feature>
<evidence type="ECO:0000256" key="1">
    <source>
        <dbReference type="SAM" id="Phobius"/>
    </source>
</evidence>
<reference evidence="3" key="1">
    <citation type="submission" date="2024-06" db="EMBL/GenBank/DDBJ databases">
        <authorList>
            <person name="Li T."/>
            <person name="Gao R."/>
        </authorList>
    </citation>
    <scope>NUCLEOTIDE SEQUENCE</scope>
    <source>
        <strain evidence="3">ZPR3</strain>
        <plasmid evidence="3">unnamed2</plasmid>
    </source>
</reference>
<dbReference type="EMBL" id="CP157962">
    <property type="protein sequence ID" value="XBT97596.1"/>
    <property type="molecule type" value="Genomic_DNA"/>
</dbReference>
<keyword evidence="1" id="KW-0472">Membrane</keyword>
<protein>
    <submittedName>
        <fullName evidence="3">DUF4365 domain-containing protein</fullName>
    </submittedName>
</protein>
<organism evidence="3">
    <name type="scientific">Rhizobium sp. ZPR3</name>
    <dbReference type="NCBI Taxonomy" id="3158967"/>
    <lineage>
        <taxon>Bacteria</taxon>
        <taxon>Pseudomonadati</taxon>
        <taxon>Pseudomonadota</taxon>
        <taxon>Alphaproteobacteria</taxon>
        <taxon>Hyphomicrobiales</taxon>
        <taxon>Rhizobiaceae</taxon>
        <taxon>Rhizobium/Agrobacterium group</taxon>
        <taxon>Rhizobium</taxon>
    </lineage>
</organism>
<dbReference type="AlphaFoldDB" id="A0AAU7S540"/>
<proteinExistence type="predicted"/>
<dbReference type="Pfam" id="PF14280">
    <property type="entry name" value="DUF4365"/>
    <property type="match status" value="1"/>
</dbReference>
<evidence type="ECO:0000259" key="2">
    <source>
        <dbReference type="Pfam" id="PF14280"/>
    </source>
</evidence>